<gene>
    <name evidence="2" type="ORF">F2P81_008362</name>
</gene>
<feature type="compositionally biased region" description="Basic residues" evidence="1">
    <location>
        <begin position="56"/>
        <end position="66"/>
    </location>
</feature>
<feature type="region of interest" description="Disordered" evidence="1">
    <location>
        <begin position="1"/>
        <end position="66"/>
    </location>
</feature>
<sequence>MKEKKEKRKTKRGDEEEAVWSRQKISKRSEVAEERKGKKEGKRKAACFGREGKREEKRKKRKCVGMKRRKRWREMKVEMLRANEGERCARPIIRESSVG</sequence>
<evidence type="ECO:0000313" key="2">
    <source>
        <dbReference type="EMBL" id="KAF0040127.1"/>
    </source>
</evidence>
<protein>
    <submittedName>
        <fullName evidence="2">Uncharacterized protein</fullName>
    </submittedName>
</protein>
<evidence type="ECO:0000313" key="3">
    <source>
        <dbReference type="Proteomes" id="UP000438429"/>
    </source>
</evidence>
<accession>A0A6A4T231</accession>
<feature type="compositionally biased region" description="Basic residues" evidence="1">
    <location>
        <begin position="1"/>
        <end position="11"/>
    </location>
</feature>
<comment type="caution">
    <text evidence="2">The sequence shown here is derived from an EMBL/GenBank/DDBJ whole genome shotgun (WGS) entry which is preliminary data.</text>
</comment>
<proteinExistence type="predicted"/>
<feature type="compositionally biased region" description="Basic and acidic residues" evidence="1">
    <location>
        <begin position="27"/>
        <end position="37"/>
    </location>
</feature>
<organism evidence="2 3">
    <name type="scientific">Scophthalmus maximus</name>
    <name type="common">Turbot</name>
    <name type="synonym">Psetta maxima</name>
    <dbReference type="NCBI Taxonomy" id="52904"/>
    <lineage>
        <taxon>Eukaryota</taxon>
        <taxon>Metazoa</taxon>
        <taxon>Chordata</taxon>
        <taxon>Craniata</taxon>
        <taxon>Vertebrata</taxon>
        <taxon>Euteleostomi</taxon>
        <taxon>Actinopterygii</taxon>
        <taxon>Neopterygii</taxon>
        <taxon>Teleostei</taxon>
        <taxon>Neoteleostei</taxon>
        <taxon>Acanthomorphata</taxon>
        <taxon>Carangaria</taxon>
        <taxon>Pleuronectiformes</taxon>
        <taxon>Pleuronectoidei</taxon>
        <taxon>Scophthalmidae</taxon>
        <taxon>Scophthalmus</taxon>
    </lineage>
</organism>
<dbReference type="EMBL" id="VEVO01000007">
    <property type="protein sequence ID" value="KAF0040127.1"/>
    <property type="molecule type" value="Genomic_DNA"/>
</dbReference>
<dbReference type="Proteomes" id="UP000438429">
    <property type="component" value="Unassembled WGS sequence"/>
</dbReference>
<dbReference type="AlphaFoldDB" id="A0A6A4T231"/>
<evidence type="ECO:0000256" key="1">
    <source>
        <dbReference type="SAM" id="MobiDB-lite"/>
    </source>
</evidence>
<reference evidence="2 3" key="1">
    <citation type="submission" date="2019-06" db="EMBL/GenBank/DDBJ databases">
        <title>Draft genomes of female and male turbot (Scophthalmus maximus).</title>
        <authorList>
            <person name="Xu H."/>
            <person name="Xu X.-W."/>
            <person name="Shao C."/>
            <person name="Chen S."/>
        </authorList>
    </citation>
    <scope>NUCLEOTIDE SEQUENCE [LARGE SCALE GENOMIC DNA]</scope>
    <source>
        <strain evidence="2">Ysfricsl-2016a</strain>
        <tissue evidence="2">Blood</tissue>
    </source>
</reference>
<name>A0A6A4T231_SCOMX</name>